<name>A0A1Y2ICD3_TRAC3</name>
<keyword evidence="1" id="KW-0472">Membrane</keyword>
<proteinExistence type="predicted"/>
<gene>
    <name evidence="2" type="ORF">PYCCODRAFT_1122612</name>
</gene>
<protein>
    <submittedName>
        <fullName evidence="2">Uncharacterized protein</fullName>
    </submittedName>
</protein>
<dbReference type="Proteomes" id="UP000193067">
    <property type="component" value="Unassembled WGS sequence"/>
</dbReference>
<keyword evidence="1" id="KW-1133">Transmembrane helix</keyword>
<evidence type="ECO:0000313" key="3">
    <source>
        <dbReference type="Proteomes" id="UP000193067"/>
    </source>
</evidence>
<dbReference type="AlphaFoldDB" id="A0A1Y2ICD3"/>
<dbReference type="OrthoDB" id="10565847at2759"/>
<keyword evidence="3" id="KW-1185">Reference proteome</keyword>
<evidence type="ECO:0000256" key="1">
    <source>
        <dbReference type="SAM" id="Phobius"/>
    </source>
</evidence>
<reference evidence="2 3" key="1">
    <citation type="journal article" date="2015" name="Biotechnol. Biofuels">
        <title>Enhanced degradation of softwood versus hardwood by the white-rot fungus Pycnoporus coccineus.</title>
        <authorList>
            <person name="Couturier M."/>
            <person name="Navarro D."/>
            <person name="Chevret D."/>
            <person name="Henrissat B."/>
            <person name="Piumi F."/>
            <person name="Ruiz-Duenas F.J."/>
            <person name="Martinez A.T."/>
            <person name="Grigoriev I.V."/>
            <person name="Riley R."/>
            <person name="Lipzen A."/>
            <person name="Berrin J.G."/>
            <person name="Master E.R."/>
            <person name="Rosso M.N."/>
        </authorList>
    </citation>
    <scope>NUCLEOTIDE SEQUENCE [LARGE SCALE GENOMIC DNA]</scope>
    <source>
        <strain evidence="2 3">BRFM310</strain>
    </source>
</reference>
<dbReference type="EMBL" id="KZ084149">
    <property type="protein sequence ID" value="OSC97561.1"/>
    <property type="molecule type" value="Genomic_DNA"/>
</dbReference>
<sequence length="106" mass="11837">MQLQDSVSYSFLPEISMLGILVSAFFLPTILILVCSPARRLHRLHEIVHLMKSHLDLLVDEGRISSKTAQGLSSDLAKWVISRQSTSDRYLTDDLETSGLPLQSTP</sequence>
<feature type="transmembrane region" description="Helical" evidence="1">
    <location>
        <begin position="15"/>
        <end position="35"/>
    </location>
</feature>
<evidence type="ECO:0000313" key="2">
    <source>
        <dbReference type="EMBL" id="OSC97561.1"/>
    </source>
</evidence>
<accession>A0A1Y2ICD3</accession>
<keyword evidence="1" id="KW-0812">Transmembrane</keyword>
<organism evidence="2 3">
    <name type="scientific">Trametes coccinea (strain BRFM310)</name>
    <name type="common">Pycnoporus coccineus</name>
    <dbReference type="NCBI Taxonomy" id="1353009"/>
    <lineage>
        <taxon>Eukaryota</taxon>
        <taxon>Fungi</taxon>
        <taxon>Dikarya</taxon>
        <taxon>Basidiomycota</taxon>
        <taxon>Agaricomycotina</taxon>
        <taxon>Agaricomycetes</taxon>
        <taxon>Polyporales</taxon>
        <taxon>Polyporaceae</taxon>
        <taxon>Trametes</taxon>
    </lineage>
</organism>